<gene>
    <name evidence="1" type="ORF">M9Y10_002221</name>
</gene>
<organism evidence="1 2">
    <name type="scientific">Tritrichomonas musculus</name>
    <dbReference type="NCBI Taxonomy" id="1915356"/>
    <lineage>
        <taxon>Eukaryota</taxon>
        <taxon>Metamonada</taxon>
        <taxon>Parabasalia</taxon>
        <taxon>Tritrichomonadida</taxon>
        <taxon>Tritrichomonadidae</taxon>
        <taxon>Tritrichomonas</taxon>
    </lineage>
</organism>
<evidence type="ECO:0000313" key="1">
    <source>
        <dbReference type="EMBL" id="KAK8899898.1"/>
    </source>
</evidence>
<comment type="caution">
    <text evidence="1">The sequence shown here is derived from an EMBL/GenBank/DDBJ whole genome shotgun (WGS) entry which is preliminary data.</text>
</comment>
<proteinExistence type="predicted"/>
<name>A0ABR2LA52_9EUKA</name>
<dbReference type="Proteomes" id="UP001470230">
    <property type="component" value="Unassembled WGS sequence"/>
</dbReference>
<dbReference type="EMBL" id="JAPFFF010000001">
    <property type="protein sequence ID" value="KAK8899898.1"/>
    <property type="molecule type" value="Genomic_DNA"/>
</dbReference>
<protein>
    <submittedName>
        <fullName evidence="1">Uncharacterized protein</fullName>
    </submittedName>
</protein>
<sequence length="105" mass="12142">MLTNQICKIHDAFFKTCIPANCKASFRSIGIDSNVVYVNGELVEECCFKIEECRKIRCYRIEYIQEMIRNGFQLTPNQVEILNLNQANILKGGESYFSTPLFESF</sequence>
<evidence type="ECO:0000313" key="2">
    <source>
        <dbReference type="Proteomes" id="UP001470230"/>
    </source>
</evidence>
<keyword evidence="2" id="KW-1185">Reference proteome</keyword>
<reference evidence="1 2" key="1">
    <citation type="submission" date="2024-04" db="EMBL/GenBank/DDBJ databases">
        <title>Tritrichomonas musculus Genome.</title>
        <authorList>
            <person name="Alves-Ferreira E."/>
            <person name="Grigg M."/>
            <person name="Lorenzi H."/>
            <person name="Galac M."/>
        </authorList>
    </citation>
    <scope>NUCLEOTIDE SEQUENCE [LARGE SCALE GENOMIC DNA]</scope>
    <source>
        <strain evidence="1 2">EAF2021</strain>
    </source>
</reference>
<accession>A0ABR2LA52</accession>